<dbReference type="Proteomes" id="UP000325517">
    <property type="component" value="Plasmid pPB01"/>
</dbReference>
<dbReference type="RefSeq" id="WP_151702153.1">
    <property type="nucleotide sequence ID" value="NZ_CP031224.1"/>
</dbReference>
<accession>A0A5J6ST77</accession>
<proteinExistence type="predicted"/>
<dbReference type="EMBL" id="CP031224">
    <property type="protein sequence ID" value="QFG01282.1"/>
    <property type="molecule type" value="Genomic_DNA"/>
</dbReference>
<keyword evidence="2" id="KW-1185">Reference proteome</keyword>
<dbReference type="KEGG" id="psyo:PB01_20850"/>
<evidence type="ECO:0000313" key="1">
    <source>
        <dbReference type="EMBL" id="QFG01282.1"/>
    </source>
</evidence>
<organism evidence="1 2">
    <name type="scientific">Psychrobacillus glaciei</name>
    <dbReference type="NCBI Taxonomy" id="2283160"/>
    <lineage>
        <taxon>Bacteria</taxon>
        <taxon>Bacillati</taxon>
        <taxon>Bacillota</taxon>
        <taxon>Bacilli</taxon>
        <taxon>Bacillales</taxon>
        <taxon>Bacillaceae</taxon>
        <taxon>Psychrobacillus</taxon>
    </lineage>
</organism>
<gene>
    <name evidence="1" type="ORF">PB01_20850</name>
</gene>
<keyword evidence="1" id="KW-0614">Plasmid</keyword>
<sequence length="217" mass="24428">MVKFSFEMTIKELVDEMNSGGTQKDLYALSKIHKDVLPFLFKAAGYTREKQKYVAEDGANTNITIENLLPLAKELHKQAKIAKLTNESVAPKVVVLEAQKPQKKVEIQALTETNVGANVIDFSNKEQMQNAILEVLDLTMEDLEAVRSIGQHSEVAATTEKVSIFEEIKKLSGRDRANKTYFMSKELSGNIKEYADDNNIKVSQIIEIAIIDFLKKY</sequence>
<dbReference type="AlphaFoldDB" id="A0A5J6ST77"/>
<reference evidence="1 2" key="1">
    <citation type="submission" date="2018-07" db="EMBL/GenBank/DDBJ databases">
        <title>Complete genome sequence of Psychrobacillus sp. PB01, isolated from iceberg, and comparative genome analysis of Psychrobacillus strains.</title>
        <authorList>
            <person name="Lee P.C."/>
        </authorList>
    </citation>
    <scope>NUCLEOTIDE SEQUENCE [LARGE SCALE GENOMIC DNA]</scope>
    <source>
        <strain evidence="1 2">PB01</strain>
        <plasmid evidence="2">ppb01</plasmid>
    </source>
</reference>
<evidence type="ECO:0000313" key="2">
    <source>
        <dbReference type="Proteomes" id="UP000325517"/>
    </source>
</evidence>
<name>A0A5J6ST77_9BACI</name>
<geneLocation type="plasmid" evidence="2">
    <name>ppb01</name>
</geneLocation>
<protein>
    <submittedName>
        <fullName evidence="1">Uncharacterized protein</fullName>
    </submittedName>
</protein>